<name>A0A3P7N8E7_DIBLA</name>
<feature type="region of interest" description="Disordered" evidence="1">
    <location>
        <begin position="1"/>
        <end position="26"/>
    </location>
</feature>
<protein>
    <submittedName>
        <fullName evidence="2">Uncharacterized protein</fullName>
    </submittedName>
</protein>
<dbReference type="Proteomes" id="UP000281553">
    <property type="component" value="Unassembled WGS sequence"/>
</dbReference>
<dbReference type="EMBL" id="UYRU01094071">
    <property type="protein sequence ID" value="VDN38854.1"/>
    <property type="molecule type" value="Genomic_DNA"/>
</dbReference>
<sequence length="80" mass="8742">MRLLDLSDRFETPSHPPGPVVSSSDAATDLQKTLLVPDSEDSEFTQPMIDGSRLTGLPSVQSKRSNLSVLHLFLKNLAVH</sequence>
<reference evidence="2 3" key="1">
    <citation type="submission" date="2018-11" db="EMBL/GenBank/DDBJ databases">
        <authorList>
            <consortium name="Pathogen Informatics"/>
        </authorList>
    </citation>
    <scope>NUCLEOTIDE SEQUENCE [LARGE SCALE GENOMIC DNA]</scope>
</reference>
<evidence type="ECO:0000313" key="3">
    <source>
        <dbReference type="Proteomes" id="UP000281553"/>
    </source>
</evidence>
<keyword evidence="3" id="KW-1185">Reference proteome</keyword>
<dbReference type="AlphaFoldDB" id="A0A3P7N8E7"/>
<evidence type="ECO:0000313" key="2">
    <source>
        <dbReference type="EMBL" id="VDN38854.1"/>
    </source>
</evidence>
<feature type="compositionally biased region" description="Basic and acidic residues" evidence="1">
    <location>
        <begin position="1"/>
        <end position="12"/>
    </location>
</feature>
<evidence type="ECO:0000256" key="1">
    <source>
        <dbReference type="SAM" id="MobiDB-lite"/>
    </source>
</evidence>
<accession>A0A3P7N8E7</accession>
<organism evidence="2 3">
    <name type="scientific">Dibothriocephalus latus</name>
    <name type="common">Fish tapeworm</name>
    <name type="synonym">Diphyllobothrium latum</name>
    <dbReference type="NCBI Taxonomy" id="60516"/>
    <lineage>
        <taxon>Eukaryota</taxon>
        <taxon>Metazoa</taxon>
        <taxon>Spiralia</taxon>
        <taxon>Lophotrochozoa</taxon>
        <taxon>Platyhelminthes</taxon>
        <taxon>Cestoda</taxon>
        <taxon>Eucestoda</taxon>
        <taxon>Diphyllobothriidea</taxon>
        <taxon>Diphyllobothriidae</taxon>
        <taxon>Dibothriocephalus</taxon>
    </lineage>
</organism>
<proteinExistence type="predicted"/>
<gene>
    <name evidence="2" type="ORF">DILT_LOCUS17702</name>
</gene>